<dbReference type="PANTHER" id="PTHR43685">
    <property type="entry name" value="GLYCOSYLTRANSFERASE"/>
    <property type="match status" value="1"/>
</dbReference>
<dbReference type="AlphaFoldDB" id="A0AB33ILW4"/>
<dbReference type="Gene3D" id="3.90.550.10">
    <property type="entry name" value="Spore Coat Polysaccharide Biosynthesis Protein SpsA, Chain A"/>
    <property type="match status" value="1"/>
</dbReference>
<dbReference type="Pfam" id="PF00535">
    <property type="entry name" value="Glycos_transf_2"/>
    <property type="match status" value="1"/>
</dbReference>
<accession>A0AB33ILW4</accession>
<keyword evidence="1" id="KW-1133">Transmembrane helix</keyword>
<dbReference type="InterPro" id="IPR001173">
    <property type="entry name" value="Glyco_trans_2-like"/>
</dbReference>
<dbReference type="PANTHER" id="PTHR43685:SF2">
    <property type="entry name" value="GLYCOSYLTRANSFERASE 2-LIKE DOMAIN-CONTAINING PROTEIN"/>
    <property type="match status" value="1"/>
</dbReference>
<name>A0AB33ILW4_9BACT</name>
<dbReference type="InterPro" id="IPR029044">
    <property type="entry name" value="Nucleotide-diphossugar_trans"/>
</dbReference>
<reference evidence="3" key="1">
    <citation type="submission" date="2024-07" db="EMBL/GenBank/DDBJ databases">
        <title>Complete genome sequence of Prevotella sp. YM-2024 GTC17253.</title>
        <authorList>
            <person name="Hayashi M."/>
            <person name="Muto Y."/>
            <person name="Tanaka K."/>
            <person name="Niwa H."/>
        </authorList>
    </citation>
    <scope>NUCLEOTIDE SEQUENCE</scope>
    <source>
        <strain evidence="3">GTC17253</strain>
    </source>
</reference>
<keyword evidence="1" id="KW-0812">Transmembrane</keyword>
<evidence type="ECO:0000256" key="1">
    <source>
        <dbReference type="SAM" id="Phobius"/>
    </source>
</evidence>
<evidence type="ECO:0000313" key="3">
    <source>
        <dbReference type="EMBL" id="BFO70330.1"/>
    </source>
</evidence>
<sequence length="385" mass="44190">MLTLLTTIYIGGILILLAVIASLTSPFLRKVSLNAEEDESSNGQNQTLPGISIIIPAHKGATFLEDNIPYFLQQQYPAPFQVVVVAEKGDTETEDVLKRLSIHDNLYTTFLPMSSRYMSRRKLAITVGIKAAKYEWCILTEASCRPDSDFWLASMAATMHETKDIVMGYTHFPDEDVTDYQHFQHFSKARLMFRSMQKGHGYGCHCTNLAFRKSVFMEGNGFLGNLQLIRGEYDFIVNKYSTEDNSALAITPPCWLTDMDISQKTWLNNQLFYQESRKFLRGSLRYRFPLLTDNLFLHTSFLVNIATITYAAIIHNWMLLGAAIAAILILMSWRTLSCSRALTKFETHIAPFKLFFFQLRSVWTNSRYAIKHHFADKYEFTSHKL</sequence>
<dbReference type="InterPro" id="IPR050834">
    <property type="entry name" value="Glycosyltransf_2"/>
</dbReference>
<feature type="domain" description="Glycosyltransferase 2-like" evidence="2">
    <location>
        <begin position="52"/>
        <end position="217"/>
    </location>
</feature>
<protein>
    <recommendedName>
        <fullName evidence="2">Glycosyltransferase 2-like domain-containing protein</fullName>
    </recommendedName>
</protein>
<organism evidence="3">
    <name type="scientific">Prevotella sp. GTC17253</name>
    <dbReference type="NCBI Taxonomy" id="3236793"/>
    <lineage>
        <taxon>Bacteria</taxon>
        <taxon>Pseudomonadati</taxon>
        <taxon>Bacteroidota</taxon>
        <taxon>Bacteroidia</taxon>
        <taxon>Bacteroidales</taxon>
        <taxon>Prevotellaceae</taxon>
        <taxon>Prevotella</taxon>
    </lineage>
</organism>
<feature type="transmembrane region" description="Helical" evidence="1">
    <location>
        <begin position="319"/>
        <end position="336"/>
    </location>
</feature>
<evidence type="ECO:0000259" key="2">
    <source>
        <dbReference type="Pfam" id="PF00535"/>
    </source>
</evidence>
<keyword evidence="1" id="KW-0472">Membrane</keyword>
<gene>
    <name evidence="3" type="ORF">GTC17253_02960</name>
</gene>
<dbReference type="SUPFAM" id="SSF53448">
    <property type="entry name" value="Nucleotide-diphospho-sugar transferases"/>
    <property type="match status" value="1"/>
</dbReference>
<dbReference type="EMBL" id="AP035785">
    <property type="protein sequence ID" value="BFO70330.1"/>
    <property type="molecule type" value="Genomic_DNA"/>
</dbReference>
<feature type="transmembrane region" description="Helical" evidence="1">
    <location>
        <begin position="6"/>
        <end position="28"/>
    </location>
</feature>
<proteinExistence type="predicted"/>